<reference evidence="2" key="1">
    <citation type="submission" date="2021-02" db="EMBL/GenBank/DDBJ databases">
        <authorList>
            <person name="Dougan E. K."/>
            <person name="Rhodes N."/>
            <person name="Thang M."/>
            <person name="Chan C."/>
        </authorList>
    </citation>
    <scope>NUCLEOTIDE SEQUENCE</scope>
</reference>
<feature type="compositionally biased region" description="Low complexity" evidence="1">
    <location>
        <begin position="64"/>
        <end position="75"/>
    </location>
</feature>
<name>A0A813L3X3_POLGL</name>
<protein>
    <submittedName>
        <fullName evidence="2">Uncharacterized protein</fullName>
    </submittedName>
</protein>
<feature type="compositionally biased region" description="Polar residues" evidence="1">
    <location>
        <begin position="168"/>
        <end position="183"/>
    </location>
</feature>
<dbReference type="AlphaFoldDB" id="A0A813L3X3"/>
<dbReference type="Proteomes" id="UP000626109">
    <property type="component" value="Unassembled WGS sequence"/>
</dbReference>
<feature type="compositionally biased region" description="Low complexity" evidence="1">
    <location>
        <begin position="188"/>
        <end position="201"/>
    </location>
</feature>
<accession>A0A813L3X3</accession>
<feature type="region of interest" description="Disordered" evidence="1">
    <location>
        <begin position="1"/>
        <end position="76"/>
    </location>
</feature>
<organism evidence="2 3">
    <name type="scientific">Polarella glacialis</name>
    <name type="common">Dinoflagellate</name>
    <dbReference type="NCBI Taxonomy" id="89957"/>
    <lineage>
        <taxon>Eukaryota</taxon>
        <taxon>Sar</taxon>
        <taxon>Alveolata</taxon>
        <taxon>Dinophyceae</taxon>
        <taxon>Suessiales</taxon>
        <taxon>Suessiaceae</taxon>
        <taxon>Polarella</taxon>
    </lineage>
</organism>
<evidence type="ECO:0000313" key="2">
    <source>
        <dbReference type="EMBL" id="CAE8720063.1"/>
    </source>
</evidence>
<proteinExistence type="predicted"/>
<feature type="region of interest" description="Disordered" evidence="1">
    <location>
        <begin position="133"/>
        <end position="201"/>
    </location>
</feature>
<feature type="compositionally biased region" description="Low complexity" evidence="1">
    <location>
        <begin position="26"/>
        <end position="53"/>
    </location>
</feature>
<comment type="caution">
    <text evidence="2">The sequence shown here is derived from an EMBL/GenBank/DDBJ whole genome shotgun (WGS) entry which is preliminary data.</text>
</comment>
<dbReference type="EMBL" id="CAJNNW010033727">
    <property type="protein sequence ID" value="CAE8720063.1"/>
    <property type="molecule type" value="Genomic_DNA"/>
</dbReference>
<feature type="non-terminal residue" evidence="2">
    <location>
        <position position="248"/>
    </location>
</feature>
<evidence type="ECO:0000256" key="1">
    <source>
        <dbReference type="SAM" id="MobiDB-lite"/>
    </source>
</evidence>
<feature type="compositionally biased region" description="Gly residues" evidence="1">
    <location>
        <begin position="54"/>
        <end position="63"/>
    </location>
</feature>
<evidence type="ECO:0000313" key="3">
    <source>
        <dbReference type="Proteomes" id="UP000626109"/>
    </source>
</evidence>
<gene>
    <name evidence="2" type="ORF">PGLA2088_LOCUS41074</name>
</gene>
<sequence length="248" mass="24520">MADEHRSSGIDEDDEVTLFGLDSSVASDGPANTAAGAATADAGTAAPAGSTSAPGGGDAGVGTGASTSSASKGVGPLASWASKFGRKASQLTEAARGAVAQEAKNVAEDVRDWKAGVIEGVRLTAQDGKALKERLGREAPQGLKGLGSLFRPPPRGESEASAAEPTGSEATSSSPGLEATSASLGVEATSASSSADSAVGAPTGFKATIRDLQAGRQPRQVQETLEELQSNAKDISAKAAVKVKEAAD</sequence>